<reference evidence="3 4" key="1">
    <citation type="submission" date="2014-04" db="EMBL/GenBank/DDBJ databases">
        <authorList>
            <consortium name="DOE Joint Genome Institute"/>
            <person name="Kuo A."/>
            <person name="Martino E."/>
            <person name="Perotto S."/>
            <person name="Kohler A."/>
            <person name="Nagy L.G."/>
            <person name="Floudas D."/>
            <person name="Copeland A."/>
            <person name="Barry K.W."/>
            <person name="Cichocki N."/>
            <person name="Veneault-Fourrey C."/>
            <person name="LaButti K."/>
            <person name="Lindquist E.A."/>
            <person name="Lipzen A."/>
            <person name="Lundell T."/>
            <person name="Morin E."/>
            <person name="Murat C."/>
            <person name="Sun H."/>
            <person name="Tunlid A."/>
            <person name="Henrissat B."/>
            <person name="Grigoriev I.V."/>
            <person name="Hibbett D.S."/>
            <person name="Martin F."/>
            <person name="Nordberg H.P."/>
            <person name="Cantor M.N."/>
            <person name="Hua S.X."/>
        </authorList>
    </citation>
    <scope>NUCLEOTIDE SEQUENCE [LARGE SCALE GENOMIC DNA]</scope>
    <source>
        <strain evidence="3 4">Zn</strain>
    </source>
</reference>
<reference evidence="4" key="2">
    <citation type="submission" date="2015-01" db="EMBL/GenBank/DDBJ databases">
        <title>Evolutionary Origins and Diversification of the Mycorrhizal Mutualists.</title>
        <authorList>
            <consortium name="DOE Joint Genome Institute"/>
            <consortium name="Mycorrhizal Genomics Consortium"/>
            <person name="Kohler A."/>
            <person name="Kuo A."/>
            <person name="Nagy L.G."/>
            <person name="Floudas D."/>
            <person name="Copeland A."/>
            <person name="Barry K.W."/>
            <person name="Cichocki N."/>
            <person name="Veneault-Fourrey C."/>
            <person name="LaButti K."/>
            <person name="Lindquist E.A."/>
            <person name="Lipzen A."/>
            <person name="Lundell T."/>
            <person name="Morin E."/>
            <person name="Murat C."/>
            <person name="Riley R."/>
            <person name="Ohm R."/>
            <person name="Sun H."/>
            <person name="Tunlid A."/>
            <person name="Henrissat B."/>
            <person name="Grigoriev I.V."/>
            <person name="Hibbett D.S."/>
            <person name="Martin F."/>
        </authorList>
    </citation>
    <scope>NUCLEOTIDE SEQUENCE [LARGE SCALE GENOMIC DNA]</scope>
    <source>
        <strain evidence="4">Zn</strain>
    </source>
</reference>
<dbReference type="Gene3D" id="3.40.50.300">
    <property type="entry name" value="P-loop containing nucleotide triphosphate hydrolases"/>
    <property type="match status" value="1"/>
</dbReference>
<proteinExistence type="predicted"/>
<keyword evidence="1" id="KW-0677">Repeat</keyword>
<organism evidence="3 4">
    <name type="scientific">Oidiodendron maius (strain Zn)</name>
    <dbReference type="NCBI Taxonomy" id="913774"/>
    <lineage>
        <taxon>Eukaryota</taxon>
        <taxon>Fungi</taxon>
        <taxon>Dikarya</taxon>
        <taxon>Ascomycota</taxon>
        <taxon>Pezizomycotina</taxon>
        <taxon>Leotiomycetes</taxon>
        <taxon>Leotiomycetes incertae sedis</taxon>
        <taxon>Myxotrichaceae</taxon>
        <taxon>Oidiodendron</taxon>
    </lineage>
</organism>
<dbReference type="InParanoid" id="A0A0C3HZP5"/>
<gene>
    <name evidence="3" type="ORF">OIDMADRAFT_109094</name>
</gene>
<sequence length="352" mass="41094">MVNGFLLTNLRFPTINHREEAICETHQKTCSWIFEASPERSLHTRPWSNFVEWLQNDGNVYWVNGKAGSGKSTLMKYIYQNSNTRRHLQAWAGDAKLQIAHYYFWNSGSQDQRSHTGLMRSLLHEILNSNQDLIRQVFSAEWNEIREQFDYVNKFDKPPRWSWSFARLERAITDLEIASADKFKLCLFIDGLDEFDGDPENITEVFQRLSTSAHIKVCLSSRPWLIFEEAFNHGPNLRLENLTWGDIQDYVRDKLDANPKMQQLVKMDPSQSLTFSRTIVSKANGVFLWVKLVVASLLNGLRNRDEICDLQRRLEVIPSELDNLYNHMLGRIEPVYIQKAIQIFQIFNSATD</sequence>
<dbReference type="PANTHER" id="PTHR10039">
    <property type="entry name" value="AMELOGENIN"/>
    <property type="match status" value="1"/>
</dbReference>
<evidence type="ECO:0000256" key="1">
    <source>
        <dbReference type="ARBA" id="ARBA00022737"/>
    </source>
</evidence>
<dbReference type="SUPFAM" id="SSF52540">
    <property type="entry name" value="P-loop containing nucleoside triphosphate hydrolases"/>
    <property type="match status" value="1"/>
</dbReference>
<evidence type="ECO:0000313" key="3">
    <source>
        <dbReference type="EMBL" id="KIN07657.1"/>
    </source>
</evidence>
<dbReference type="EMBL" id="KN832870">
    <property type="protein sequence ID" value="KIN07657.1"/>
    <property type="molecule type" value="Genomic_DNA"/>
</dbReference>
<dbReference type="InterPro" id="IPR056884">
    <property type="entry name" value="NPHP3-like_N"/>
</dbReference>
<feature type="domain" description="Nephrocystin 3-like N-terminal" evidence="2">
    <location>
        <begin position="48"/>
        <end position="222"/>
    </location>
</feature>
<evidence type="ECO:0000259" key="2">
    <source>
        <dbReference type="Pfam" id="PF24883"/>
    </source>
</evidence>
<dbReference type="Proteomes" id="UP000054321">
    <property type="component" value="Unassembled WGS sequence"/>
</dbReference>
<protein>
    <recommendedName>
        <fullName evidence="2">Nephrocystin 3-like N-terminal domain-containing protein</fullName>
    </recommendedName>
</protein>
<keyword evidence="4" id="KW-1185">Reference proteome</keyword>
<dbReference type="HOGENOM" id="CLU_002341_7_1_1"/>
<feature type="non-terminal residue" evidence="3">
    <location>
        <position position="352"/>
    </location>
</feature>
<dbReference type="InterPro" id="IPR027417">
    <property type="entry name" value="P-loop_NTPase"/>
</dbReference>
<dbReference type="OrthoDB" id="443402at2759"/>
<accession>A0A0C3HZP5</accession>
<evidence type="ECO:0000313" key="4">
    <source>
        <dbReference type="Proteomes" id="UP000054321"/>
    </source>
</evidence>
<name>A0A0C3HZP5_OIDMZ</name>
<dbReference type="PANTHER" id="PTHR10039:SF5">
    <property type="entry name" value="NACHT DOMAIN-CONTAINING PROTEIN"/>
    <property type="match status" value="1"/>
</dbReference>
<dbReference type="AlphaFoldDB" id="A0A0C3HZP5"/>
<dbReference type="Pfam" id="PF24883">
    <property type="entry name" value="NPHP3_N"/>
    <property type="match status" value="1"/>
</dbReference>